<sequence length="150" mass="17348">MKRGKNKKLKVESGIFISKSDVYKREATKNQIKNREKKCGIKKMKIEETDQFDTEINLESNVKIDEFTGKQSKIIVKLCGNLSDIKNPDDRNIENYEDTSSEQNQKRKCNKKVLSKKEKKELIKISRNIGSPKNTKDLEISLHSDSDIID</sequence>
<dbReference type="OrthoDB" id="10543887at2759"/>
<keyword evidence="3" id="KW-1185">Reference proteome</keyword>
<evidence type="ECO:0000256" key="1">
    <source>
        <dbReference type="SAM" id="MobiDB-lite"/>
    </source>
</evidence>
<evidence type="ECO:0000313" key="2">
    <source>
        <dbReference type="EMBL" id="CAG4974032.1"/>
    </source>
</evidence>
<proteinExistence type="predicted"/>
<dbReference type="Proteomes" id="UP000691718">
    <property type="component" value="Unassembled WGS sequence"/>
</dbReference>
<comment type="caution">
    <text evidence="2">The sequence shown here is derived from an EMBL/GenBank/DDBJ whole genome shotgun (WGS) entry which is preliminary data.</text>
</comment>
<feature type="compositionally biased region" description="Basic and acidic residues" evidence="1">
    <location>
        <begin position="115"/>
        <end position="124"/>
    </location>
</feature>
<accession>A0A8S3WPW3</accession>
<protein>
    <submittedName>
        <fullName evidence="2">(apollo) hypothetical protein</fullName>
    </submittedName>
</protein>
<evidence type="ECO:0000313" key="3">
    <source>
        <dbReference type="Proteomes" id="UP000691718"/>
    </source>
</evidence>
<feature type="region of interest" description="Disordered" evidence="1">
    <location>
        <begin position="84"/>
        <end position="150"/>
    </location>
</feature>
<reference evidence="2" key="1">
    <citation type="submission" date="2021-04" db="EMBL/GenBank/DDBJ databases">
        <authorList>
            <person name="Tunstrom K."/>
        </authorList>
    </citation>
    <scope>NUCLEOTIDE SEQUENCE</scope>
</reference>
<name>A0A8S3WPW3_PARAO</name>
<feature type="compositionally biased region" description="Basic and acidic residues" evidence="1">
    <location>
        <begin position="134"/>
        <end position="150"/>
    </location>
</feature>
<dbReference type="AlphaFoldDB" id="A0A8S3WPW3"/>
<organism evidence="2 3">
    <name type="scientific">Parnassius apollo</name>
    <name type="common">Apollo butterfly</name>
    <name type="synonym">Papilio apollo</name>
    <dbReference type="NCBI Taxonomy" id="110799"/>
    <lineage>
        <taxon>Eukaryota</taxon>
        <taxon>Metazoa</taxon>
        <taxon>Ecdysozoa</taxon>
        <taxon>Arthropoda</taxon>
        <taxon>Hexapoda</taxon>
        <taxon>Insecta</taxon>
        <taxon>Pterygota</taxon>
        <taxon>Neoptera</taxon>
        <taxon>Endopterygota</taxon>
        <taxon>Lepidoptera</taxon>
        <taxon>Glossata</taxon>
        <taxon>Ditrysia</taxon>
        <taxon>Papilionoidea</taxon>
        <taxon>Papilionidae</taxon>
        <taxon>Parnassiinae</taxon>
        <taxon>Parnassini</taxon>
        <taxon>Parnassius</taxon>
        <taxon>Parnassius</taxon>
    </lineage>
</organism>
<dbReference type="EMBL" id="CAJQZP010000643">
    <property type="protein sequence ID" value="CAG4974032.1"/>
    <property type="molecule type" value="Genomic_DNA"/>
</dbReference>
<gene>
    <name evidence="2" type="ORF">PAPOLLO_LOCUS8856</name>
</gene>